<evidence type="ECO:0000313" key="2">
    <source>
        <dbReference type="Proteomes" id="UP000246145"/>
    </source>
</evidence>
<accession>A0A2U1CKL8</accession>
<dbReference type="STRING" id="1231391.GCA_000308195_02377"/>
<dbReference type="RefSeq" id="WP_017524731.1">
    <property type="nucleotide sequence ID" value="NZ_JACCEX010000003.1"/>
</dbReference>
<proteinExistence type="predicted"/>
<keyword evidence="2" id="KW-1185">Reference proteome</keyword>
<comment type="caution">
    <text evidence="1">The sequence shown here is derived from an EMBL/GenBank/DDBJ whole genome shotgun (WGS) entry which is preliminary data.</text>
</comment>
<dbReference type="OrthoDB" id="9801383at2"/>
<dbReference type="Pfam" id="PF05787">
    <property type="entry name" value="PhoX"/>
    <property type="match status" value="1"/>
</dbReference>
<dbReference type="PANTHER" id="PTHR35399">
    <property type="entry name" value="SLR8030 PROTEIN"/>
    <property type="match status" value="1"/>
</dbReference>
<dbReference type="Gene3D" id="2.120.10.30">
    <property type="entry name" value="TolB, C-terminal domain"/>
    <property type="match status" value="1"/>
</dbReference>
<gene>
    <name evidence="1" type="ORF">C7440_2281</name>
</gene>
<dbReference type="InterPro" id="IPR008557">
    <property type="entry name" value="PhoX"/>
</dbReference>
<organism evidence="1 2">
    <name type="scientific">Pusillimonas noertemannii</name>
    <dbReference type="NCBI Taxonomy" id="305977"/>
    <lineage>
        <taxon>Bacteria</taxon>
        <taxon>Pseudomonadati</taxon>
        <taxon>Pseudomonadota</taxon>
        <taxon>Betaproteobacteria</taxon>
        <taxon>Burkholderiales</taxon>
        <taxon>Alcaligenaceae</taxon>
        <taxon>Pusillimonas</taxon>
    </lineage>
</organism>
<sequence>MKNIRVLDSEDLPTNTSSNEHFQAVVERARSRRGFLKSGLGLSAAVFLAGPLAACGGSSGGSGEGETETPPESSLLGFKAIPISTEDTIMVAEGYTAEHFVPWGTPLFAGDPDWKSDGSDDSAAQARQVGDNHDGIHFFPINGSSDEGLLVMNHEYTTTSGGEYPWLFGVGGTEPWTADKAQKAINAHGVSVIHIVRNAEGKWEIKLDSQYNRRITAATEMQLTGPAAGHDLLKTSEDATGTKVLGTFNNCGNGWTPWNTYLACEENFNNYFGTTSGNDQRDEAQKRYGLSAQETGYRWEEHFDRFDYVKEPNESNRFGWIVEIDPFDPNSVPRKRTALGRIKHENAAYRLAADQRIVVYMGDDQAGDYIYKFVSDGTFKEGGDNSALLDSGKLYVAQFEDGEASGDFMGTGKWILLDKNDNAALLADNTNFPTQADILIKTRMAADLVGATKMDRPEWVSVHPTSGEVYVTLTNNSGRAEDETDDANPRAANRYGQIIRWREAGEDATATTFEWDLFVLAGNPVKYTDRADLKSGSENITADNTFNSPDGLAFDQEGRLWIQTDGNYSNAGEYEGQGNNQMLCADPASKEIRRFFVGPKECEVTGIAFTPDSKTLFINIQHPGEDGDSHWPDGGTSLPRSSTVIITKNDGGVIGS</sequence>
<dbReference type="SUPFAM" id="SSF101898">
    <property type="entry name" value="NHL repeat"/>
    <property type="match status" value="1"/>
</dbReference>
<reference evidence="1 2" key="1">
    <citation type="submission" date="2018-04" db="EMBL/GenBank/DDBJ databases">
        <title>Genomic Encyclopedia of Type Strains, Phase IV (KMG-IV): sequencing the most valuable type-strain genomes for metagenomic binning, comparative biology and taxonomic classification.</title>
        <authorList>
            <person name="Goeker M."/>
        </authorList>
    </citation>
    <scope>NUCLEOTIDE SEQUENCE [LARGE SCALE GENOMIC DNA]</scope>
    <source>
        <strain evidence="1 2">DSM 10065</strain>
    </source>
</reference>
<dbReference type="InterPro" id="IPR011042">
    <property type="entry name" value="6-blade_b-propeller_TolB-like"/>
</dbReference>
<dbReference type="Proteomes" id="UP000246145">
    <property type="component" value="Unassembled WGS sequence"/>
</dbReference>
<evidence type="ECO:0008006" key="3">
    <source>
        <dbReference type="Google" id="ProtNLM"/>
    </source>
</evidence>
<protein>
    <recommendedName>
        <fullName evidence="3">Transcriptional initiation protein Tat</fullName>
    </recommendedName>
</protein>
<dbReference type="PANTHER" id="PTHR35399:SF2">
    <property type="entry name" value="DUF839 DOMAIN-CONTAINING PROTEIN"/>
    <property type="match status" value="1"/>
</dbReference>
<dbReference type="AlphaFoldDB" id="A0A2U1CKL8"/>
<evidence type="ECO:0000313" key="1">
    <source>
        <dbReference type="EMBL" id="PVY61556.1"/>
    </source>
</evidence>
<name>A0A2U1CKL8_9BURK</name>
<dbReference type="EMBL" id="QEKO01000003">
    <property type="protein sequence ID" value="PVY61556.1"/>
    <property type="molecule type" value="Genomic_DNA"/>
</dbReference>